<evidence type="ECO:0000256" key="1">
    <source>
        <dbReference type="SAM" id="Phobius"/>
    </source>
</evidence>
<keyword evidence="3" id="KW-1185">Reference proteome</keyword>
<reference evidence="2 3" key="1">
    <citation type="submission" date="2014-11" db="EMBL/GenBank/DDBJ databases">
        <authorList>
            <person name="Zhu J."/>
            <person name="Qi W."/>
            <person name="Song R."/>
        </authorList>
    </citation>
    <scope>NUCLEOTIDE SEQUENCE [LARGE SCALE GENOMIC DNA]</scope>
</reference>
<keyword evidence="1" id="KW-0472">Membrane</keyword>
<protein>
    <submittedName>
        <fullName evidence="2">Uncharacterized protein</fullName>
    </submittedName>
</protein>
<feature type="transmembrane region" description="Helical" evidence="1">
    <location>
        <begin position="73"/>
        <end position="102"/>
    </location>
</feature>
<feature type="transmembrane region" description="Helical" evidence="1">
    <location>
        <begin position="43"/>
        <end position="67"/>
    </location>
</feature>
<keyword evidence="1" id="KW-0812">Transmembrane</keyword>
<name>A0A0G4E971_VITBC</name>
<sequence length="134" mass="14701">MAESVALQLESYREKAKLDWKVDAFQRAIAPTIPHSQHSRRPAMCCCVACAVVGALLLLSLLLPLLLNPELLALVTGLSILLFLVLVTVMALICVAVLFPGWRKEAEDRVRMLIPSAPPATEDDLRHMGVDKTT</sequence>
<organism evidence="2 3">
    <name type="scientific">Vitrella brassicaformis (strain CCMP3155)</name>
    <dbReference type="NCBI Taxonomy" id="1169540"/>
    <lineage>
        <taxon>Eukaryota</taxon>
        <taxon>Sar</taxon>
        <taxon>Alveolata</taxon>
        <taxon>Colpodellida</taxon>
        <taxon>Vitrellaceae</taxon>
        <taxon>Vitrella</taxon>
    </lineage>
</organism>
<dbReference type="AlphaFoldDB" id="A0A0G4E971"/>
<keyword evidence="1" id="KW-1133">Transmembrane helix</keyword>
<accession>A0A0G4E971</accession>
<evidence type="ECO:0000313" key="2">
    <source>
        <dbReference type="EMBL" id="CEL92115.1"/>
    </source>
</evidence>
<evidence type="ECO:0000313" key="3">
    <source>
        <dbReference type="Proteomes" id="UP000041254"/>
    </source>
</evidence>
<dbReference type="InParanoid" id="A0A0G4E971"/>
<dbReference type="Proteomes" id="UP000041254">
    <property type="component" value="Unassembled WGS sequence"/>
</dbReference>
<proteinExistence type="predicted"/>
<dbReference type="VEuPathDB" id="CryptoDB:Vbra_20070"/>
<gene>
    <name evidence="2" type="ORF">Vbra_20070</name>
</gene>
<dbReference type="EMBL" id="CDMY01000047">
    <property type="protein sequence ID" value="CEL92115.1"/>
    <property type="molecule type" value="Genomic_DNA"/>
</dbReference>